<dbReference type="RefSeq" id="WP_213558352.1">
    <property type="nucleotide sequence ID" value="NZ_JBHZDI010000074.1"/>
</dbReference>
<accession>A0ABX8CTT2</accession>
<keyword evidence="1" id="KW-0812">Transmembrane</keyword>
<feature type="transmembrane region" description="Helical" evidence="1">
    <location>
        <begin position="403"/>
        <end position="420"/>
    </location>
</feature>
<evidence type="ECO:0000313" key="2">
    <source>
        <dbReference type="EMBL" id="QVI22269.1"/>
    </source>
</evidence>
<feature type="transmembrane region" description="Helical" evidence="1">
    <location>
        <begin position="260"/>
        <end position="276"/>
    </location>
</feature>
<feature type="transmembrane region" description="Helical" evidence="1">
    <location>
        <begin position="132"/>
        <end position="150"/>
    </location>
</feature>
<dbReference type="Proteomes" id="UP000683310">
    <property type="component" value="Chromosome"/>
</dbReference>
<feature type="transmembrane region" description="Helical" evidence="1">
    <location>
        <begin position="170"/>
        <end position="189"/>
    </location>
</feature>
<sequence>MRSYKVATETLTALVAALVAGLALALPINFGWTSQTSALELNLLAYSLPRAIAAGVLIAMIVAVFITTLGNPSAAWSTTVGGLVALVANHVFGHTHDPNASLSTMNFIDSLAGGVILGALGAAVLHHRLPAFAWTLGILISLLLGSVNPVPRVGGGINTDVSTTWHSTDLPPIWMLLLAFALAVASLLINRKGPVSQRLSIELPLAPILAGVLMVLITLFSAEWLARHGGTVAGIVLAVLTSVGTALIASMLLPGRDGEIVLVAVGMGAVGAATIAAELPAWSIPLLVAVSAFGMWAGSQVAAPMPVLWLAMAVGVSTALTSDSTKAWLIVGSAAVVSWLLGFGLLATRPRYVPSRVLGTLVLFVPSAVLGMRDFVARGDYAMQSSGNALMCTVSAGNTSTPGWTSVIVAGGCLAGMFLLRRLRPLPVPTSAAPESQSGTGATE</sequence>
<organism evidence="2 3">
    <name type="scientific">Nocardia tengchongensis</name>
    <dbReference type="NCBI Taxonomy" id="2055889"/>
    <lineage>
        <taxon>Bacteria</taxon>
        <taxon>Bacillati</taxon>
        <taxon>Actinomycetota</taxon>
        <taxon>Actinomycetes</taxon>
        <taxon>Mycobacteriales</taxon>
        <taxon>Nocardiaceae</taxon>
        <taxon>Nocardia</taxon>
    </lineage>
</organism>
<feature type="transmembrane region" description="Helical" evidence="1">
    <location>
        <begin position="201"/>
        <end position="220"/>
    </location>
</feature>
<keyword evidence="3" id="KW-1185">Reference proteome</keyword>
<name>A0ABX8CTT2_9NOCA</name>
<feature type="transmembrane region" description="Helical" evidence="1">
    <location>
        <begin position="74"/>
        <end position="92"/>
    </location>
</feature>
<dbReference type="EMBL" id="CP074371">
    <property type="protein sequence ID" value="QVI22269.1"/>
    <property type="molecule type" value="Genomic_DNA"/>
</dbReference>
<keyword evidence="1" id="KW-1133">Transmembrane helix</keyword>
<feature type="transmembrane region" description="Helical" evidence="1">
    <location>
        <begin position="49"/>
        <end position="67"/>
    </location>
</feature>
<gene>
    <name evidence="2" type="ORF">KHQ06_03970</name>
</gene>
<keyword evidence="1" id="KW-0472">Membrane</keyword>
<evidence type="ECO:0000256" key="1">
    <source>
        <dbReference type="SAM" id="Phobius"/>
    </source>
</evidence>
<feature type="transmembrane region" description="Helical" evidence="1">
    <location>
        <begin position="232"/>
        <end position="253"/>
    </location>
</feature>
<feature type="transmembrane region" description="Helical" evidence="1">
    <location>
        <begin position="327"/>
        <end position="346"/>
    </location>
</feature>
<reference evidence="2 3" key="1">
    <citation type="submission" date="2021-04" db="EMBL/GenBank/DDBJ databases">
        <title>Nocardia tengchongensis.</title>
        <authorList>
            <person name="Zhuang k."/>
            <person name="Ran Y."/>
            <person name="Li W."/>
        </authorList>
    </citation>
    <scope>NUCLEOTIDE SEQUENCE [LARGE SCALE GENOMIC DNA]</scope>
    <source>
        <strain evidence="2 3">CFH S0057</strain>
    </source>
</reference>
<proteinExistence type="predicted"/>
<protein>
    <submittedName>
        <fullName evidence="2">Uncharacterized protein</fullName>
    </submittedName>
</protein>
<evidence type="ECO:0000313" key="3">
    <source>
        <dbReference type="Proteomes" id="UP000683310"/>
    </source>
</evidence>
<feature type="transmembrane region" description="Helical" evidence="1">
    <location>
        <begin position="104"/>
        <end position="125"/>
    </location>
</feature>